<feature type="region of interest" description="Disordered" evidence="1">
    <location>
        <begin position="309"/>
        <end position="342"/>
    </location>
</feature>
<feature type="compositionally biased region" description="Low complexity" evidence="1">
    <location>
        <begin position="1"/>
        <end position="36"/>
    </location>
</feature>
<dbReference type="EMBL" id="FN653063">
    <property type="protein sequence ID" value="CBY24858.1"/>
    <property type="molecule type" value="Genomic_DNA"/>
</dbReference>
<evidence type="ECO:0000313" key="2">
    <source>
        <dbReference type="EMBL" id="CBY24858.1"/>
    </source>
</evidence>
<feature type="compositionally biased region" description="Low complexity" evidence="1">
    <location>
        <begin position="382"/>
        <end position="391"/>
    </location>
</feature>
<feature type="compositionally biased region" description="Basic and acidic residues" evidence="1">
    <location>
        <begin position="370"/>
        <end position="381"/>
    </location>
</feature>
<evidence type="ECO:0000313" key="3">
    <source>
        <dbReference type="Proteomes" id="UP000001307"/>
    </source>
</evidence>
<protein>
    <submittedName>
        <fullName evidence="2">Uncharacterized protein</fullName>
    </submittedName>
</protein>
<reference evidence="2" key="1">
    <citation type="journal article" date="2010" name="Science">
        <title>Plasticity of animal genome architecture unmasked by rapid evolution of a pelagic tunicate.</title>
        <authorList>
            <person name="Denoeud F."/>
            <person name="Henriet S."/>
            <person name="Mungpakdee S."/>
            <person name="Aury J.M."/>
            <person name="Da Silva C."/>
            <person name="Brinkmann H."/>
            <person name="Mikhaleva J."/>
            <person name="Olsen L.C."/>
            <person name="Jubin C."/>
            <person name="Canestro C."/>
            <person name="Bouquet J.M."/>
            <person name="Danks G."/>
            <person name="Poulain J."/>
            <person name="Campsteijn C."/>
            <person name="Adamski M."/>
            <person name="Cross I."/>
            <person name="Yadetie F."/>
            <person name="Muffato M."/>
            <person name="Louis A."/>
            <person name="Butcher S."/>
            <person name="Tsagkogeorga G."/>
            <person name="Konrad A."/>
            <person name="Singh S."/>
            <person name="Jensen M.F."/>
            <person name="Cong E.H."/>
            <person name="Eikeseth-Otteraa H."/>
            <person name="Noel B."/>
            <person name="Anthouard V."/>
            <person name="Porcel B.M."/>
            <person name="Kachouri-Lafond R."/>
            <person name="Nishino A."/>
            <person name="Ugolini M."/>
            <person name="Chourrout P."/>
            <person name="Nishida H."/>
            <person name="Aasland R."/>
            <person name="Huzurbazar S."/>
            <person name="Westhof E."/>
            <person name="Delsuc F."/>
            <person name="Lehrach H."/>
            <person name="Reinhardt R."/>
            <person name="Weissenbach J."/>
            <person name="Roy S.W."/>
            <person name="Artiguenave F."/>
            <person name="Postlethwait J.H."/>
            <person name="Manak J.R."/>
            <person name="Thompson E.M."/>
            <person name="Jaillon O."/>
            <person name="Du Pasquier L."/>
            <person name="Boudinot P."/>
            <person name="Liberles D.A."/>
            <person name="Volff J.N."/>
            <person name="Philippe H."/>
            <person name="Lenhard B."/>
            <person name="Roest Crollius H."/>
            <person name="Wincker P."/>
            <person name="Chourrout D."/>
        </authorList>
    </citation>
    <scope>NUCLEOTIDE SEQUENCE [LARGE SCALE GENOMIC DNA]</scope>
</reference>
<dbReference type="Proteomes" id="UP000001307">
    <property type="component" value="Unassembled WGS sequence"/>
</dbReference>
<gene>
    <name evidence="2" type="ORF">GSOID_T00013031001</name>
</gene>
<proteinExistence type="predicted"/>
<dbReference type="OrthoDB" id="10412923at2759"/>
<feature type="compositionally biased region" description="Polar residues" evidence="1">
    <location>
        <begin position="152"/>
        <end position="174"/>
    </location>
</feature>
<feature type="compositionally biased region" description="Basic and acidic residues" evidence="1">
    <location>
        <begin position="40"/>
        <end position="63"/>
    </location>
</feature>
<feature type="compositionally biased region" description="Basic and acidic residues" evidence="1">
    <location>
        <begin position="333"/>
        <end position="342"/>
    </location>
</feature>
<feature type="region of interest" description="Disordered" evidence="1">
    <location>
        <begin position="1"/>
        <end position="67"/>
    </location>
</feature>
<feature type="compositionally biased region" description="Polar residues" evidence="1">
    <location>
        <begin position="226"/>
        <end position="243"/>
    </location>
</feature>
<dbReference type="InParanoid" id="E4XK81"/>
<organism evidence="2">
    <name type="scientific">Oikopleura dioica</name>
    <name type="common">Tunicate</name>
    <dbReference type="NCBI Taxonomy" id="34765"/>
    <lineage>
        <taxon>Eukaryota</taxon>
        <taxon>Metazoa</taxon>
        <taxon>Chordata</taxon>
        <taxon>Tunicata</taxon>
        <taxon>Appendicularia</taxon>
        <taxon>Copelata</taxon>
        <taxon>Oikopleuridae</taxon>
        <taxon>Oikopleura</taxon>
    </lineage>
</organism>
<name>E4XK81_OIKDI</name>
<accession>E4XK81</accession>
<keyword evidence="3" id="KW-1185">Reference proteome</keyword>
<feature type="region of interest" description="Disordered" evidence="1">
    <location>
        <begin position="365"/>
        <end position="401"/>
    </location>
</feature>
<feature type="region of interest" description="Disordered" evidence="1">
    <location>
        <begin position="131"/>
        <end position="249"/>
    </location>
</feature>
<evidence type="ECO:0000256" key="1">
    <source>
        <dbReference type="SAM" id="MobiDB-lite"/>
    </source>
</evidence>
<feature type="compositionally biased region" description="Polar residues" evidence="1">
    <location>
        <begin position="131"/>
        <end position="141"/>
    </location>
</feature>
<dbReference type="AlphaFoldDB" id="E4XK81"/>
<sequence length="475" mass="52998">MSDSDSFTSSSYTSYSDSLTYSDGSLTDSSDFDLLLATPDRAERPEQSARVKENNSQENKQDEEPVECARQFLDTSSNDLELITEAEALEIPEKSLKSENMPIELPAQISIEFDPPFSSAANSTQILVQETGSYESQSETAPSIEIRPASPPLTSISTPVSNDVQTTSSTSQGFLSIDSGVRLRSSSQDSHHSVPKSWSDFESEAKTWKPVKVAAPKLNSKKETKTMSQQDSEPEMSQSSEGYRSSADIDHEVDKIIADTFKVPFVPKEKKERKIIERPRKVEHVLRRNIDDFVRSAISLSDNCTKQVTERKKERIPSIPAESEIPRCTSDSGHSDSSLRAEPQHVERIIRVKLIQSGDKLTYGYLPSENETKTKRSDSLDSSKSIVSSASTQQGLKSAARQVTVKRRDTFTRNFDKLERSALQGVEKIYQAHQSRAQKLLIDLQISMAKNGFGKYRPQPIRNTRASDTLLITEV</sequence>